<gene>
    <name evidence="1" type="ORF">AFUS01_LOCUS46554</name>
</gene>
<evidence type="ECO:0000313" key="2">
    <source>
        <dbReference type="Proteomes" id="UP000708208"/>
    </source>
</evidence>
<dbReference type="EMBL" id="CAJVCH010571409">
    <property type="protein sequence ID" value="CAG7837437.1"/>
    <property type="molecule type" value="Genomic_DNA"/>
</dbReference>
<accession>A0A8J2LIP0</accession>
<evidence type="ECO:0000313" key="1">
    <source>
        <dbReference type="EMBL" id="CAG7837437.1"/>
    </source>
</evidence>
<comment type="caution">
    <text evidence="1">The sequence shown here is derived from an EMBL/GenBank/DDBJ whole genome shotgun (WGS) entry which is preliminary data.</text>
</comment>
<proteinExistence type="predicted"/>
<reference evidence="1" key="1">
    <citation type="submission" date="2021-06" db="EMBL/GenBank/DDBJ databases">
        <authorList>
            <person name="Hodson N. C."/>
            <person name="Mongue J. A."/>
            <person name="Jaron S. K."/>
        </authorList>
    </citation>
    <scope>NUCLEOTIDE SEQUENCE</scope>
</reference>
<name>A0A8J2LIP0_9HEXA</name>
<dbReference type="Proteomes" id="UP000708208">
    <property type="component" value="Unassembled WGS sequence"/>
</dbReference>
<dbReference type="AlphaFoldDB" id="A0A8J2LIP0"/>
<keyword evidence="2" id="KW-1185">Reference proteome</keyword>
<organism evidence="1 2">
    <name type="scientific">Allacma fusca</name>
    <dbReference type="NCBI Taxonomy" id="39272"/>
    <lineage>
        <taxon>Eukaryota</taxon>
        <taxon>Metazoa</taxon>
        <taxon>Ecdysozoa</taxon>
        <taxon>Arthropoda</taxon>
        <taxon>Hexapoda</taxon>
        <taxon>Collembola</taxon>
        <taxon>Symphypleona</taxon>
        <taxon>Sminthuridae</taxon>
        <taxon>Allacma</taxon>
    </lineage>
</organism>
<feature type="non-terminal residue" evidence="1">
    <location>
        <position position="1"/>
    </location>
</feature>
<protein>
    <submittedName>
        <fullName evidence="1">Uncharacterized protein</fullName>
    </submittedName>
</protein>
<sequence>MGIIWHYMDGALQRILAFYPSTTAGLKFINYYCLIVTSTEVQQDIFSYFQDQDDFNS</sequence>